<dbReference type="InterPro" id="IPR003535">
    <property type="entry name" value="Intimin/invasin_bac"/>
</dbReference>
<dbReference type="InterPro" id="IPR015217">
    <property type="entry name" value="Invasin_dom_3"/>
</dbReference>
<feature type="domain" description="Big-1" evidence="6">
    <location>
        <begin position="1032"/>
        <end position="1122"/>
    </location>
</feature>
<dbReference type="InterPro" id="IPR018392">
    <property type="entry name" value="LysM"/>
</dbReference>
<feature type="domain" description="Big-1" evidence="6">
    <location>
        <begin position="1629"/>
        <end position="1721"/>
    </location>
</feature>
<dbReference type="SUPFAM" id="SSF49373">
    <property type="entry name" value="Invasin/intimin cell-adhesion fragments"/>
    <property type="match status" value="15"/>
</dbReference>
<feature type="domain" description="Big-1" evidence="6">
    <location>
        <begin position="1228"/>
        <end position="1321"/>
    </location>
</feature>
<feature type="domain" description="Big-1" evidence="6">
    <location>
        <begin position="733"/>
        <end position="823"/>
    </location>
</feature>
<proteinExistence type="inferred from homology"/>
<evidence type="ECO:0000256" key="3">
    <source>
        <dbReference type="ARBA" id="ARBA00023136"/>
    </source>
</evidence>
<comment type="similarity">
    <text evidence="2">Belongs to the intimin/invasin family.</text>
</comment>
<sequence>MKNTSLPLASTGIRLFAWFSIVIQTAFPLAVAFTPVMARAGEQHFLPQSAPLTAQRTQVYTLNVGESAASVAKKYNISLGLLRELNQFRTFAHGFDHLQAGDELDVPVAPFAKVRRDDVPASSVPGHNSEDIQANKVAGYASQVGSYLSGSAKNEAAASMARGMATGAVGGEVQRWLSRFGTARVQLDADNSFSLKNSQLDLLVPLYEQKDSLVFSQGSIHRTDDRTQSNLGFGYRWFAADWMMGANTFLDYDLSRGHARLGLGGEYGRDFLKLNVNSYYRLTGWKNSPDLEDYEERPANGWDVRAQYWLPALPQLGGKLTYEQYYGKEVALFGLDSRKRNPHAITAGINYTPVPLITLGAEQRQGQSGNGDTRLTIDMNYQLDVPWRQQVDPDAVAAMRSLAGSRYDLVERNNNIVLEYHKKEVIRLKTAGLVTGYAGEQKSLGVSVNSKYGLERIDWSASPLVAAGGKIAQNGSDWTVMMPAYHSGVGASNTYTVSGVAVDKKGNVSGRADTQITVTQAAIDTTTSSLTPTAVTLPADGTSKQELVLKVNDKEGKPVDIAANEISVEKGSRLRGNSSATVSSFTRRAAGEYVMTVTSGTMPEAFTVTPSVRNTKLASADVNLTADNATAMVNTLDIIEDNALADGKSQSRFRVTVVDAQGNPVPGQSVSLQADNSATVAESAITGKNGTVIVPVTSSLAGETTVTASINNKGSKTLKLSFRPDQNTAGIEQKDFSVLPEVSLADGKTEKTVSVRVTDVKGNTVPDVLVTFSADNGAVLAEEKAKTDNRGMVTTTMTSTVAGIAHVAASVNSQSVSKETTFTGNNATAIVTSVDTMAASGVADGVTTITFRALIKDQNGNPLSGIPVDWKSSKDDSIVVFNDAQTVTSEEGITEVRVTSTRAYSDVVVTASTNASSKASSPFTFVADKQNPVIKAFETNKQSLTANGKDSAELTVSITDTNGNPLSGVEVALTNSNHAGITPSHLVTDANGLVSAALTTIHAGEMTVSASSGKGNTKSLVVTAIPDEKTANVSVTASNTSATAGQAQPVILTATVVDGNNNPVSGTSVAWQSSHNLLSDTVSQTNAQGKATVQLTGTESVLTTVTAVLYNSKKGSAQVTFGPGEPENEHSQLTVSPQSITADGQSRALAFLILRDKWDNPVPGKTIDWSADATSSIHITPVEKGEGVYQAVVTGTTEGAWTLKAKSGTVNLQTPLALLASQNSAQIDSVTVSSPDTVRADGQETVTIRVQVKDGNGNTKLKGVAVGWSTTLGTLSSILSKTDEKGMAEITLSSRAAGSAWVSAVLGGGATVNANKTVTFTAGDISADKSSLRISPSSIIASKESATISVTARDAEGNLLSGLKDKINTAFTPDLNMTVSTFSEVSPGIYAANVSGKKAGTSQVSADISGIRINHTASITLQADNDTARVKGSISATPASATVGDVVTYAAVLTDINNNALGEGIPVTWSANEGSTLSAQMTRTDDSGTARVTLSRKLAGIAKAEVILPSGATPAPEVIFSAGNVDENHSELTLTPSVVVAGKETATLNLTLRDSNGNLLTGRSVSGHSDNNDVTVDESEEDSNALGHYKMKVSSDKAGTATLTVNVDDKELNKSRILTVKGDIDSWKLSSVTPDETSLTAGEDSEVTYSAVVADANGNPLKNVVVSWQLRGKAQSYAPTSRTNEKGIATTTVKSHTAGLLQMTAYLDADNHIQADNVTVSAGDIKNATFSVDKTRIGSDGKDTVTFTTTLEDTYGNPVIGKTIEIEGADLLAGFKLSEVQDQQDGRYVATGTSITKGQVTLSAHVDGKIVGNSATVTVGAIKPDLRFDNAEQTVTWTMSYNAPQEVKGMPKGLTQIWSSTDTSVATVDDTGNINLLKSGETNITVFTPGDSKYDSSMASYRLTVNRASPGLVVPSSKPIVAKWGDGIDRIVPSTFTNEDVQNSLIPNFAVANNNVVTVDASGKLLAVKPGTTIITVSTPQTDQFEAQSGVISYTLSKGLVNLSFSNPEVSTTDKTPFNLQSTVQGIPQDTSIVWDSSDENVVELSPSGAVQGNIKPGKTRVTIKVNANDYYEESSGYYDVIVYGSPTLHVEAPTYLNEGVLATQGEWHPLFKEDVMEFNISSDTSNPYTAPTKLEVNVMDSEDNLILKQIIDKSLDGVHKINITPTSNFWGKTLIVKVSAIGHENLSTEDNSNNVGVWDPGVADVAKYLSGQMSYYIAFHNSTRPTTACRSTYLGTEPDTDFDGKGHINLSTGERVLISNVEASLSTTLTSISGDGTKTGEQVVAKINAQKTTSSTDINKAIYQLCSWNHGKGTIIGNLRINFNGKGSYKKVAEINNADGNGEHKDQPFDLNMGVFE</sequence>
<dbReference type="Pfam" id="PF11924">
    <property type="entry name" value="IAT_beta"/>
    <property type="match status" value="1"/>
</dbReference>
<feature type="domain" description="Big-1" evidence="6">
    <location>
        <begin position="633"/>
        <end position="723"/>
    </location>
</feature>
<keyword evidence="4" id="KW-0998">Cell outer membrane</keyword>
<accession>A0ABU8DMV6</accession>
<name>A0ABU8DMV6_ERWAP</name>
<keyword evidence="3" id="KW-0472">Membrane</keyword>
<evidence type="ECO:0000259" key="6">
    <source>
        <dbReference type="PROSITE" id="PS51127"/>
    </source>
</evidence>
<dbReference type="SMART" id="SM00634">
    <property type="entry name" value="BID_1"/>
    <property type="match status" value="12"/>
</dbReference>
<dbReference type="Gene3D" id="2.60.40.10">
    <property type="entry name" value="Immunoglobulins"/>
    <property type="match status" value="13"/>
</dbReference>
<dbReference type="PROSITE" id="PS51782">
    <property type="entry name" value="LYSM"/>
    <property type="match status" value="1"/>
</dbReference>
<feature type="compositionally biased region" description="Polar residues" evidence="5">
    <location>
        <begin position="1561"/>
        <end position="1574"/>
    </location>
</feature>
<dbReference type="InterPro" id="IPR038177">
    <property type="entry name" value="IAT_beta_sf"/>
</dbReference>
<dbReference type="Pfam" id="PF02369">
    <property type="entry name" value="Big_1"/>
    <property type="match status" value="9"/>
</dbReference>
<protein>
    <submittedName>
        <fullName evidence="8">Ig-like domain-containing protein</fullName>
    </submittedName>
</protein>
<dbReference type="InterPro" id="IPR008964">
    <property type="entry name" value="Invasin/intimin_cell_adhesion"/>
</dbReference>
<evidence type="ECO:0000256" key="1">
    <source>
        <dbReference type="ARBA" id="ARBA00004442"/>
    </source>
</evidence>
<evidence type="ECO:0000256" key="2">
    <source>
        <dbReference type="ARBA" id="ARBA00010116"/>
    </source>
</evidence>
<comment type="caution">
    <text evidence="8">The sequence shown here is derived from an EMBL/GenBank/DDBJ whole genome shotgun (WGS) entry which is preliminary data.</text>
</comment>
<dbReference type="PANTHER" id="PTHR39576">
    <property type="entry name" value="ATTACHING AND EFFACING PROTEIN HOMOLOG-RELATED-RELATED"/>
    <property type="match status" value="1"/>
</dbReference>
<comment type="subcellular location">
    <subcellularLocation>
        <location evidence="1">Cell outer membrane</location>
    </subcellularLocation>
</comment>
<dbReference type="InterPro" id="IPR051715">
    <property type="entry name" value="Intimin-Invasin_domain"/>
</dbReference>
<dbReference type="SMART" id="SM00257">
    <property type="entry name" value="LysM"/>
    <property type="match status" value="1"/>
</dbReference>
<dbReference type="InterPro" id="IPR024519">
    <property type="entry name" value="IAT_beta"/>
</dbReference>
<feature type="domain" description="Big-1" evidence="6">
    <location>
        <begin position="934"/>
        <end position="1025"/>
    </location>
</feature>
<feature type="domain" description="LysM" evidence="7">
    <location>
        <begin position="58"/>
        <end position="106"/>
    </location>
</feature>
<gene>
    <name evidence="8" type="ORF">V8N49_24010</name>
</gene>
<feature type="region of interest" description="Disordered" evidence="5">
    <location>
        <begin position="1561"/>
        <end position="1583"/>
    </location>
</feature>
<dbReference type="InterPro" id="IPR013783">
    <property type="entry name" value="Ig-like_fold"/>
</dbReference>
<dbReference type="PROSITE" id="PS51127">
    <property type="entry name" value="BIG1"/>
    <property type="match status" value="8"/>
</dbReference>
<dbReference type="InterPro" id="IPR003344">
    <property type="entry name" value="Big_1_dom"/>
</dbReference>
<evidence type="ECO:0000313" key="8">
    <source>
        <dbReference type="EMBL" id="MEI2684681.1"/>
    </source>
</evidence>
<keyword evidence="9" id="KW-1185">Reference proteome</keyword>
<evidence type="ECO:0000256" key="4">
    <source>
        <dbReference type="ARBA" id="ARBA00023237"/>
    </source>
</evidence>
<organism evidence="8 9">
    <name type="scientific">Erwinia aphidicola</name>
    <dbReference type="NCBI Taxonomy" id="68334"/>
    <lineage>
        <taxon>Bacteria</taxon>
        <taxon>Pseudomonadati</taxon>
        <taxon>Pseudomonadota</taxon>
        <taxon>Gammaproteobacteria</taxon>
        <taxon>Enterobacterales</taxon>
        <taxon>Erwiniaceae</taxon>
        <taxon>Erwinia</taxon>
    </lineage>
</organism>
<dbReference type="Pfam" id="PF09134">
    <property type="entry name" value="Invasin_D3"/>
    <property type="match status" value="4"/>
</dbReference>
<dbReference type="Gene3D" id="2.40.160.160">
    <property type="entry name" value="Inverse autotransporter, beta-domain"/>
    <property type="match status" value="1"/>
</dbReference>
<dbReference type="EMBL" id="JBANEI010000039">
    <property type="protein sequence ID" value="MEI2684681.1"/>
    <property type="molecule type" value="Genomic_DNA"/>
</dbReference>
<dbReference type="PRINTS" id="PR01369">
    <property type="entry name" value="INTIMIN"/>
</dbReference>
<dbReference type="RefSeq" id="WP_336204555.1">
    <property type="nucleotide sequence ID" value="NZ_JBANEI010000039.1"/>
</dbReference>
<dbReference type="Gene3D" id="2.60.40.1080">
    <property type="match status" value="2"/>
</dbReference>
<evidence type="ECO:0000259" key="7">
    <source>
        <dbReference type="PROSITE" id="PS51782"/>
    </source>
</evidence>
<dbReference type="Proteomes" id="UP001306592">
    <property type="component" value="Unassembled WGS sequence"/>
</dbReference>
<evidence type="ECO:0000256" key="5">
    <source>
        <dbReference type="SAM" id="MobiDB-lite"/>
    </source>
</evidence>
<feature type="domain" description="Big-1" evidence="6">
    <location>
        <begin position="1727"/>
        <end position="1819"/>
    </location>
</feature>
<evidence type="ECO:0000313" key="9">
    <source>
        <dbReference type="Proteomes" id="UP001306592"/>
    </source>
</evidence>
<dbReference type="PANTHER" id="PTHR39576:SF2">
    <property type="entry name" value="ATTACHING AND EFFACING PROTEIN HOMOLOG-RELATED"/>
    <property type="match status" value="1"/>
</dbReference>
<feature type="domain" description="Big-1" evidence="6">
    <location>
        <begin position="831"/>
        <end position="926"/>
    </location>
</feature>
<reference evidence="8 9" key="1">
    <citation type="submission" date="2024-02" db="EMBL/GenBank/DDBJ databases">
        <title>First report Erwinia aphidicola in onion in Chile.</title>
        <authorList>
            <person name="Valenzuela M."/>
            <person name="Pena M."/>
            <person name="Dutta B."/>
        </authorList>
    </citation>
    <scope>NUCLEOTIDE SEQUENCE [LARGE SCALE GENOMIC DNA]</scope>
    <source>
        <strain evidence="8 9">QCJ3A</strain>
    </source>
</reference>